<reference evidence="3" key="1">
    <citation type="journal article" date="2019" name="Int. J. Syst. Evol. Microbiol.">
        <title>The Global Catalogue of Microorganisms (GCM) 10K type strain sequencing project: providing services to taxonomists for standard genome sequencing and annotation.</title>
        <authorList>
            <consortium name="The Broad Institute Genomics Platform"/>
            <consortium name="The Broad Institute Genome Sequencing Center for Infectious Disease"/>
            <person name="Wu L."/>
            <person name="Ma J."/>
        </authorList>
    </citation>
    <scope>NUCLEOTIDE SEQUENCE [LARGE SCALE GENOMIC DNA]</scope>
    <source>
        <strain evidence="3">NBRC 108730</strain>
    </source>
</reference>
<keyword evidence="3" id="KW-1185">Reference proteome</keyword>
<evidence type="ECO:0000256" key="1">
    <source>
        <dbReference type="SAM" id="MobiDB-lite"/>
    </source>
</evidence>
<protein>
    <recommendedName>
        <fullName evidence="4">Right handed beta helix domain-containing protein</fullName>
    </recommendedName>
</protein>
<comment type="caution">
    <text evidence="2">The sequence shown here is derived from an EMBL/GenBank/DDBJ whole genome shotgun (WGS) entry which is preliminary data.</text>
</comment>
<dbReference type="EMBL" id="BSUZ01000001">
    <property type="protein sequence ID" value="GMA87047.1"/>
    <property type="molecule type" value="Genomic_DNA"/>
</dbReference>
<dbReference type="InterPro" id="IPR011050">
    <property type="entry name" value="Pectin_lyase_fold/virulence"/>
</dbReference>
<evidence type="ECO:0008006" key="4">
    <source>
        <dbReference type="Google" id="ProtNLM"/>
    </source>
</evidence>
<gene>
    <name evidence="2" type="ORF">GCM10025868_22970</name>
</gene>
<proteinExistence type="predicted"/>
<dbReference type="Proteomes" id="UP001157017">
    <property type="component" value="Unassembled WGS sequence"/>
</dbReference>
<feature type="region of interest" description="Disordered" evidence="1">
    <location>
        <begin position="145"/>
        <end position="167"/>
    </location>
</feature>
<accession>A0ABQ6JJJ8</accession>
<name>A0ABQ6JJJ8_9ACTN</name>
<organism evidence="2 3">
    <name type="scientific">Angustibacter aerolatus</name>
    <dbReference type="NCBI Taxonomy" id="1162965"/>
    <lineage>
        <taxon>Bacteria</taxon>
        <taxon>Bacillati</taxon>
        <taxon>Actinomycetota</taxon>
        <taxon>Actinomycetes</taxon>
        <taxon>Kineosporiales</taxon>
        <taxon>Kineosporiaceae</taxon>
    </lineage>
</organism>
<evidence type="ECO:0000313" key="3">
    <source>
        <dbReference type="Proteomes" id="UP001157017"/>
    </source>
</evidence>
<evidence type="ECO:0000313" key="2">
    <source>
        <dbReference type="EMBL" id="GMA87047.1"/>
    </source>
</evidence>
<feature type="compositionally biased region" description="Basic and acidic residues" evidence="1">
    <location>
        <begin position="152"/>
        <end position="167"/>
    </location>
</feature>
<sequence length="167" mass="17207">MHVDGLKGYGFTATRLDVHGVVDAVVVHGPGTTVTAAWLHDLRHYAVDPGQGGGPSHDDGVQVQAGTGIRLIGNVIDGGANSALQVTQDVGVTSDLELTGNWLDGGACTVNVAEKGRGPIEGLVVSDNLFGRRSSVPGCAATVPTSTPLVADDNRYDDGQPVTIRRD</sequence>
<dbReference type="SUPFAM" id="SSF51126">
    <property type="entry name" value="Pectin lyase-like"/>
    <property type="match status" value="1"/>
</dbReference>